<dbReference type="Proteomes" id="UP001566132">
    <property type="component" value="Unassembled WGS sequence"/>
</dbReference>
<evidence type="ECO:0000259" key="7">
    <source>
        <dbReference type="PROSITE" id="PS50950"/>
    </source>
</evidence>
<keyword evidence="3" id="KW-0862">Zinc</keyword>
<comment type="caution">
    <text evidence="8">The sequence shown here is derived from an EMBL/GenBank/DDBJ whole genome shotgun (WGS) entry which is preliminary data.</text>
</comment>
<dbReference type="SMART" id="SM00980">
    <property type="entry name" value="THAP"/>
    <property type="match status" value="1"/>
</dbReference>
<accession>A0ABD1E8N2</accession>
<feature type="coiled-coil region" evidence="6">
    <location>
        <begin position="128"/>
        <end position="169"/>
    </location>
</feature>
<reference evidence="8 9" key="1">
    <citation type="submission" date="2024-05" db="EMBL/GenBank/DDBJ databases">
        <title>Genetic variation in Jamaican populations of the coffee berry borer (Hypothenemus hampei).</title>
        <authorList>
            <person name="Errbii M."/>
            <person name="Myrie A."/>
        </authorList>
    </citation>
    <scope>NUCLEOTIDE SEQUENCE [LARGE SCALE GENOMIC DNA]</scope>
    <source>
        <strain evidence="8">JA-Hopewell-2020-01-JO</strain>
        <tissue evidence="8">Whole body</tissue>
    </source>
</reference>
<evidence type="ECO:0000256" key="1">
    <source>
        <dbReference type="ARBA" id="ARBA00022723"/>
    </source>
</evidence>
<dbReference type="InterPro" id="IPR038441">
    <property type="entry name" value="THAP_Znf_sf"/>
</dbReference>
<dbReference type="SUPFAM" id="SSF57716">
    <property type="entry name" value="Glucocorticoid receptor-like (DNA-binding domain)"/>
    <property type="match status" value="1"/>
</dbReference>
<keyword evidence="2 5" id="KW-0863">Zinc-finger</keyword>
<dbReference type="GO" id="GO:0008270">
    <property type="term" value="F:zinc ion binding"/>
    <property type="evidence" value="ECO:0007669"/>
    <property type="project" value="UniProtKB-KW"/>
</dbReference>
<evidence type="ECO:0000256" key="4">
    <source>
        <dbReference type="ARBA" id="ARBA00023125"/>
    </source>
</evidence>
<evidence type="ECO:0000313" key="9">
    <source>
        <dbReference type="Proteomes" id="UP001566132"/>
    </source>
</evidence>
<organism evidence="8 9">
    <name type="scientific">Hypothenemus hampei</name>
    <name type="common">Coffee berry borer</name>
    <dbReference type="NCBI Taxonomy" id="57062"/>
    <lineage>
        <taxon>Eukaryota</taxon>
        <taxon>Metazoa</taxon>
        <taxon>Ecdysozoa</taxon>
        <taxon>Arthropoda</taxon>
        <taxon>Hexapoda</taxon>
        <taxon>Insecta</taxon>
        <taxon>Pterygota</taxon>
        <taxon>Neoptera</taxon>
        <taxon>Endopterygota</taxon>
        <taxon>Coleoptera</taxon>
        <taxon>Polyphaga</taxon>
        <taxon>Cucujiformia</taxon>
        <taxon>Curculionidae</taxon>
        <taxon>Scolytinae</taxon>
        <taxon>Hypothenemus</taxon>
    </lineage>
</organism>
<keyword evidence="1" id="KW-0479">Metal-binding</keyword>
<dbReference type="InterPro" id="IPR006612">
    <property type="entry name" value="THAP_Znf"/>
</dbReference>
<evidence type="ECO:0000256" key="2">
    <source>
        <dbReference type="ARBA" id="ARBA00022771"/>
    </source>
</evidence>
<evidence type="ECO:0000256" key="6">
    <source>
        <dbReference type="SAM" id="Coils"/>
    </source>
</evidence>
<sequence length="190" mass="22584">MPINCLVCGEVRNNKSIISFHRIPKEQVLRKKWLTACRLEEHCIKTNSVICSKHFRIDDFDETYWPQRRLKLYAVPAPSFSSFIRETQESPSSLPSCSNALEMLRSPRYVGDFKAEHFATPKRAKRRLSMLTDVIESQRKKIRALQTQNHRMQKRIKSFRELLKDLREKQILNEYAYEEILDLLYHLIIC</sequence>
<dbReference type="SMART" id="SM00692">
    <property type="entry name" value="DM3"/>
    <property type="match status" value="1"/>
</dbReference>
<feature type="domain" description="THAP-type" evidence="7">
    <location>
        <begin position="1"/>
        <end position="79"/>
    </location>
</feature>
<keyword evidence="9" id="KW-1185">Reference proteome</keyword>
<dbReference type="GO" id="GO:0003677">
    <property type="term" value="F:DNA binding"/>
    <property type="evidence" value="ECO:0007669"/>
    <property type="project" value="UniProtKB-UniRule"/>
</dbReference>
<keyword evidence="4 5" id="KW-0238">DNA-binding</keyword>
<keyword evidence="6" id="KW-0175">Coiled coil</keyword>
<proteinExistence type="predicted"/>
<dbReference type="Pfam" id="PF05485">
    <property type="entry name" value="THAP"/>
    <property type="match status" value="1"/>
</dbReference>
<dbReference type="PROSITE" id="PS50950">
    <property type="entry name" value="ZF_THAP"/>
    <property type="match status" value="1"/>
</dbReference>
<dbReference type="AlphaFoldDB" id="A0ABD1E8N2"/>
<evidence type="ECO:0000313" key="8">
    <source>
        <dbReference type="EMBL" id="KAL1490084.1"/>
    </source>
</evidence>
<dbReference type="PANTHER" id="PTHR47696:SF1">
    <property type="entry name" value="THAP DOMAIN-CONTAINING PROTEIN 2"/>
    <property type="match status" value="1"/>
</dbReference>
<dbReference type="EMBL" id="JBDJPC010000010">
    <property type="protein sequence ID" value="KAL1490084.1"/>
    <property type="molecule type" value="Genomic_DNA"/>
</dbReference>
<name>A0ABD1E8N2_HYPHA</name>
<gene>
    <name evidence="8" type="ORF">ABEB36_012828</name>
</gene>
<dbReference type="PANTHER" id="PTHR47696">
    <property type="entry name" value="THAP DOMAIN-CONTAINING PROTEIN 2"/>
    <property type="match status" value="1"/>
</dbReference>
<evidence type="ECO:0000256" key="5">
    <source>
        <dbReference type="PROSITE-ProRule" id="PRU00309"/>
    </source>
</evidence>
<dbReference type="Gene3D" id="6.20.210.20">
    <property type="entry name" value="THAP domain"/>
    <property type="match status" value="1"/>
</dbReference>
<protein>
    <recommendedName>
        <fullName evidence="7">THAP-type domain-containing protein</fullName>
    </recommendedName>
</protein>
<evidence type="ECO:0000256" key="3">
    <source>
        <dbReference type="ARBA" id="ARBA00022833"/>
    </source>
</evidence>
<dbReference type="InterPro" id="IPR026521">
    <property type="entry name" value="THAP2"/>
</dbReference>